<protein>
    <submittedName>
        <fullName evidence="2">Uncharacterized protein</fullName>
    </submittedName>
</protein>
<dbReference type="Proteomes" id="UP000242877">
    <property type="component" value="Unassembled WGS sequence"/>
</dbReference>
<dbReference type="VEuPathDB" id="FungiDB:AAP_01536"/>
<evidence type="ECO:0000313" key="3">
    <source>
        <dbReference type="Proteomes" id="UP000242877"/>
    </source>
</evidence>
<evidence type="ECO:0000313" key="2">
    <source>
        <dbReference type="EMBL" id="KZZ95048.1"/>
    </source>
</evidence>
<proteinExistence type="predicted"/>
<keyword evidence="3" id="KW-1185">Reference proteome</keyword>
<accession>A0A168BAX0</accession>
<feature type="compositionally biased region" description="Polar residues" evidence="1">
    <location>
        <begin position="1"/>
        <end position="14"/>
    </location>
</feature>
<organism evidence="2 3">
    <name type="scientific">Ascosphaera apis ARSEF 7405</name>
    <dbReference type="NCBI Taxonomy" id="392613"/>
    <lineage>
        <taxon>Eukaryota</taxon>
        <taxon>Fungi</taxon>
        <taxon>Dikarya</taxon>
        <taxon>Ascomycota</taxon>
        <taxon>Pezizomycotina</taxon>
        <taxon>Eurotiomycetes</taxon>
        <taxon>Eurotiomycetidae</taxon>
        <taxon>Onygenales</taxon>
        <taxon>Ascosphaeraceae</taxon>
        <taxon>Ascosphaera</taxon>
    </lineage>
</organism>
<dbReference type="AlphaFoldDB" id="A0A168BAX0"/>
<name>A0A168BAX0_9EURO</name>
<feature type="compositionally biased region" description="Low complexity" evidence="1">
    <location>
        <begin position="17"/>
        <end position="49"/>
    </location>
</feature>
<dbReference type="EMBL" id="AZGZ01000005">
    <property type="protein sequence ID" value="KZZ95048.1"/>
    <property type="molecule type" value="Genomic_DNA"/>
</dbReference>
<evidence type="ECO:0000256" key="1">
    <source>
        <dbReference type="SAM" id="MobiDB-lite"/>
    </source>
</evidence>
<feature type="region of interest" description="Disordered" evidence="1">
    <location>
        <begin position="1"/>
        <end position="51"/>
    </location>
</feature>
<gene>
    <name evidence="2" type="ORF">AAP_01536</name>
</gene>
<sequence length="122" mass="14063">MKIIQSDNENQQDAPNDKTAATDAAVTIDIGDEPSQPSTSSSSTSSSPSVLQRLGDHLDHYCHLYTYSAHSFNAIIMCYLGHYWLSLWYIAFICVQWWSEKYVATTTINRLYVWRWNKNTYN</sequence>
<reference evidence="2 3" key="1">
    <citation type="journal article" date="2016" name="Genome Biol. Evol.">
        <title>Divergent and convergent evolution of fungal pathogenicity.</title>
        <authorList>
            <person name="Shang Y."/>
            <person name="Xiao G."/>
            <person name="Zheng P."/>
            <person name="Cen K."/>
            <person name="Zhan S."/>
            <person name="Wang C."/>
        </authorList>
    </citation>
    <scope>NUCLEOTIDE SEQUENCE [LARGE SCALE GENOMIC DNA]</scope>
    <source>
        <strain evidence="2 3">ARSEF 7405</strain>
    </source>
</reference>
<comment type="caution">
    <text evidence="2">The sequence shown here is derived from an EMBL/GenBank/DDBJ whole genome shotgun (WGS) entry which is preliminary data.</text>
</comment>